<comment type="caution">
    <text evidence="2">The sequence shown here is derived from an EMBL/GenBank/DDBJ whole genome shotgun (WGS) entry which is preliminary data.</text>
</comment>
<name>A0A507B964_9PEZI</name>
<gene>
    <name evidence="2" type="ORF">E0L32_006556</name>
</gene>
<feature type="region of interest" description="Disordered" evidence="1">
    <location>
        <begin position="92"/>
        <end position="135"/>
    </location>
</feature>
<proteinExistence type="predicted"/>
<feature type="compositionally biased region" description="Low complexity" evidence="1">
    <location>
        <begin position="108"/>
        <end position="123"/>
    </location>
</feature>
<evidence type="ECO:0000256" key="1">
    <source>
        <dbReference type="SAM" id="MobiDB-lite"/>
    </source>
</evidence>
<protein>
    <submittedName>
        <fullName evidence="2">Uncharacterized protein</fullName>
    </submittedName>
</protein>
<accession>A0A507B964</accession>
<dbReference type="EMBL" id="SKBQ01000037">
    <property type="protein sequence ID" value="TPX13130.1"/>
    <property type="molecule type" value="Genomic_DNA"/>
</dbReference>
<feature type="compositionally biased region" description="Basic and acidic residues" evidence="1">
    <location>
        <begin position="95"/>
        <end position="105"/>
    </location>
</feature>
<dbReference type="STRING" id="1093900.A0A507B964"/>
<dbReference type="AlphaFoldDB" id="A0A507B964"/>
<organism evidence="2 3">
    <name type="scientific">Thyridium curvatum</name>
    <dbReference type="NCBI Taxonomy" id="1093900"/>
    <lineage>
        <taxon>Eukaryota</taxon>
        <taxon>Fungi</taxon>
        <taxon>Dikarya</taxon>
        <taxon>Ascomycota</taxon>
        <taxon>Pezizomycotina</taxon>
        <taxon>Sordariomycetes</taxon>
        <taxon>Sordariomycetidae</taxon>
        <taxon>Thyridiales</taxon>
        <taxon>Thyridiaceae</taxon>
        <taxon>Thyridium</taxon>
    </lineage>
</organism>
<sequence length="1010" mass="111253">MSNTPLPVPSKAAVRALRGLAFGTTCTLALVTEDRRRRINTARSAINNGEKLRSAKQYHTGGTAFAVALEEEFIVESNPIYWKRYDLPQKLQGPARRESTSKTHSAEPSPTSPTRTRSKSPQRIGRQAQHTQLPTVDPLKVAIPNIFAPTLSEPTPPIFQSAMSHQRLVSQQELKDGAARLNPDELVAQLSKLADATDLKGLNAAMRSLAVAFSMDQLPQSTLPQLFEISSRLCVAAQRYGVTEQAQEILQLAVERGPLDEQMYHAHEPFPVIKSLIPEKFPSGSAATPLTTRLQLAIALFLPKFTQPCHLPSRELFDVAGALFEAAISAKYRLGMQQICRRMIAYQRVPSDLFQTILTSLHKEQEHKLAVKLFGLLTPEDSLGDDALCQIGDAIVDSVSNVHGYRAETVLRRLFALRGENQPLRTSWVTRLLYCEWERDHNIDGIAQLFRDLFAESIALKVVHPDGVYRVMIQIYLEAGAHAKADELFHELVQLDATCETDCRLLGLFALSKAKAGDWDGVRDSFTTMRRHTAFSALDSDKIFVPILKVYKQSHTIGETEAFLKSYIDGMQVPVSRHMVAMIANEYGAVHDKTAFISWLRYCASAGFSINAAFSNSILLNCQKHWNFHYPELRSLLFRMRQLNPESEDQVTQRIMMNAAVRDAKMSANGGRCVMGKVASLGAKLSGSSASRKCNDEYDVLLTMKQAMVRGKSSRAIAAYKQAIAAGLPHNEECLRAAVVASLTGNKDDRFCVVDLMREAQDAGHDISAAAIPLLVAQLDAVDHRVGKQHSFQGLKEKLGEFEKLQLELSDFALNRAALHLCKAKHYSGAVAFALSAAERVGRRPGYNNYNFSVLMWAYGAARDVEGLAVVIAGAEEACIRDQMCYTAMKRARRLLRASSDQGAARKGLEAIAAGLERSRLGRQTLGSERQELNAVALEIMAQAAQDAAREGKQAGSVPAPWTLKKYDAERASLGSDLDEDLGFRDVHSHSDGSDIESTSVKAEPLAATG</sequence>
<evidence type="ECO:0000313" key="3">
    <source>
        <dbReference type="Proteomes" id="UP000319257"/>
    </source>
</evidence>
<dbReference type="GeneID" id="41974003"/>
<dbReference type="OrthoDB" id="185373at2759"/>
<evidence type="ECO:0000313" key="2">
    <source>
        <dbReference type="EMBL" id="TPX13130.1"/>
    </source>
</evidence>
<dbReference type="RefSeq" id="XP_030994841.1">
    <property type="nucleotide sequence ID" value="XM_031141202.1"/>
</dbReference>
<reference evidence="2 3" key="1">
    <citation type="submission" date="2019-06" db="EMBL/GenBank/DDBJ databases">
        <title>Draft genome sequence of the filamentous fungus Phialemoniopsis curvata isolated from diesel fuel.</title>
        <authorList>
            <person name="Varaljay V.A."/>
            <person name="Lyon W.J."/>
            <person name="Crouch A.L."/>
            <person name="Drake C.E."/>
            <person name="Hollomon J.M."/>
            <person name="Nadeau L.J."/>
            <person name="Nunn H.S."/>
            <person name="Stevenson B.S."/>
            <person name="Bojanowski C.L."/>
            <person name="Crookes-Goodson W.J."/>
        </authorList>
    </citation>
    <scope>NUCLEOTIDE SEQUENCE [LARGE SCALE GENOMIC DNA]</scope>
    <source>
        <strain evidence="2 3">D216</strain>
    </source>
</reference>
<dbReference type="Proteomes" id="UP000319257">
    <property type="component" value="Unassembled WGS sequence"/>
</dbReference>
<feature type="compositionally biased region" description="Basic and acidic residues" evidence="1">
    <location>
        <begin position="982"/>
        <end position="993"/>
    </location>
</feature>
<dbReference type="InParanoid" id="A0A507B964"/>
<feature type="region of interest" description="Disordered" evidence="1">
    <location>
        <begin position="978"/>
        <end position="1010"/>
    </location>
</feature>
<keyword evidence="3" id="KW-1185">Reference proteome</keyword>